<keyword evidence="2" id="KW-1185">Reference proteome</keyword>
<proteinExistence type="predicted"/>
<name>A0A7X0HB34_9BACT</name>
<evidence type="ECO:0000313" key="1">
    <source>
        <dbReference type="EMBL" id="MBB6431125.1"/>
    </source>
</evidence>
<dbReference type="Proteomes" id="UP000541810">
    <property type="component" value="Unassembled WGS sequence"/>
</dbReference>
<evidence type="ECO:0000313" key="2">
    <source>
        <dbReference type="Proteomes" id="UP000541810"/>
    </source>
</evidence>
<sequence>MKKTKTTKSFAFKDNAGTKWSIQTGYKFFQTVESELGVGFASTTETPALMRILTDWVFCGLCVIIACREQFEAKGMTDAEFGYRVTGDALARAQIALTDAICEFYPHPDQRKAMHNMVRQLQDADAALAKLAQKQIAAIDVDKLTDELIKGARG</sequence>
<dbReference type="EMBL" id="JACHGY010000001">
    <property type="protein sequence ID" value="MBB6431125.1"/>
    <property type="molecule type" value="Genomic_DNA"/>
</dbReference>
<gene>
    <name evidence="1" type="ORF">HNQ40_002931</name>
</gene>
<dbReference type="RefSeq" id="WP_184678618.1">
    <property type="nucleotide sequence ID" value="NZ_JACHGY010000001.1"/>
</dbReference>
<protein>
    <submittedName>
        <fullName evidence="1">Uncharacterized protein</fullName>
    </submittedName>
</protein>
<dbReference type="AlphaFoldDB" id="A0A7X0HB34"/>
<organism evidence="1 2">
    <name type="scientific">Algisphaera agarilytica</name>
    <dbReference type="NCBI Taxonomy" id="1385975"/>
    <lineage>
        <taxon>Bacteria</taxon>
        <taxon>Pseudomonadati</taxon>
        <taxon>Planctomycetota</taxon>
        <taxon>Phycisphaerae</taxon>
        <taxon>Phycisphaerales</taxon>
        <taxon>Phycisphaeraceae</taxon>
        <taxon>Algisphaera</taxon>
    </lineage>
</organism>
<comment type="caution">
    <text evidence="1">The sequence shown here is derived from an EMBL/GenBank/DDBJ whole genome shotgun (WGS) entry which is preliminary data.</text>
</comment>
<reference evidence="1 2" key="1">
    <citation type="submission" date="2020-08" db="EMBL/GenBank/DDBJ databases">
        <title>Genomic Encyclopedia of Type Strains, Phase IV (KMG-IV): sequencing the most valuable type-strain genomes for metagenomic binning, comparative biology and taxonomic classification.</title>
        <authorList>
            <person name="Goeker M."/>
        </authorList>
    </citation>
    <scope>NUCLEOTIDE SEQUENCE [LARGE SCALE GENOMIC DNA]</scope>
    <source>
        <strain evidence="1 2">DSM 103725</strain>
    </source>
</reference>
<accession>A0A7X0HB34</accession>